<evidence type="ECO:0000256" key="3">
    <source>
        <dbReference type="SAM" id="MobiDB-lite"/>
    </source>
</evidence>
<gene>
    <name evidence="7" type="ORF">MNOR_LOCUS8540</name>
</gene>
<evidence type="ECO:0000313" key="8">
    <source>
        <dbReference type="Proteomes" id="UP001497623"/>
    </source>
</evidence>
<evidence type="ECO:0008006" key="9">
    <source>
        <dbReference type="Google" id="ProtNLM"/>
    </source>
</evidence>
<feature type="domain" description="Ig-like" evidence="5">
    <location>
        <begin position="38"/>
        <end position="121"/>
    </location>
</feature>
<evidence type="ECO:0000256" key="1">
    <source>
        <dbReference type="ARBA" id="ARBA00022737"/>
    </source>
</evidence>
<keyword evidence="2" id="KW-1015">Disulfide bond</keyword>
<feature type="compositionally biased region" description="Polar residues" evidence="3">
    <location>
        <begin position="242"/>
        <end position="254"/>
    </location>
</feature>
<dbReference type="PROSITE" id="PS50853">
    <property type="entry name" value="FN3"/>
    <property type="match status" value="2"/>
</dbReference>
<feature type="region of interest" description="Disordered" evidence="3">
    <location>
        <begin position="646"/>
        <end position="679"/>
    </location>
</feature>
<dbReference type="InterPro" id="IPR003961">
    <property type="entry name" value="FN3_dom"/>
</dbReference>
<feature type="domain" description="Fibronectin type-III" evidence="6">
    <location>
        <begin position="306"/>
        <end position="409"/>
    </location>
</feature>
<keyword evidence="4" id="KW-1133">Transmembrane helix</keyword>
<keyword evidence="8" id="KW-1185">Reference proteome</keyword>
<sequence>GNYKCRAHNSALGTWHSSPRTISLTVAPRDDQTNATSPQIVYPRPARSPQHRQRGSSVHMLCLASGNPTSKISWTRYGNQLPQKAVIGPDGSLSLDDLDLQDQGTYLCHANNGVGPEDRINVNIDVMELPTVQMVGDVHRHVQEGGSMLVRCSMTGHPVPDVMWVFNGRKLINDGNIFIDGPKIKIVSVAKKHGGIYQCFASNIGGWSEDFVLIQVVPRDVHLTTDDSILDGYEEEDFTINHDLNNGRQNNQGNKEGKLNLKRRNQWNNRRIKNENLPKGDDLILDNGEEQRIQEHSDDDEGTMIPPSAPNVTKISDDSVMVTWAAPTPTGLSILFYKVQYRELKNNRGGRSGRWKTVEEDIPSHVTSYEVTELKAGNFYKFRIAAVYTNQDNNIGPISKRFLLEKDPTMSPPLYPPNVTSVERLTPMSIQLKWTYETTPGIEVLGFFINYREATNAGPYTKITVLGNDTTSFVVTNLKANISYDFKIQGFNLAGTSDFSTVAKRFPTGSVEVMSTSLTPPPSVSSPEVVRSTTDMSLKDFHLYLILGGLLTALLIIVIICYIVYSCKNKQHQVSRAPSMYEDTSLHIHRETSIYRLPQNHSTAESTNGYLPHQEKQIAHEIAEKISIESSLVDNNNAHGFASRKQEIVPEDGQTSVHHTPSQTNITLDRRKQNSDCNT</sequence>
<dbReference type="InterPro" id="IPR003598">
    <property type="entry name" value="Ig_sub2"/>
</dbReference>
<dbReference type="GO" id="GO:0098609">
    <property type="term" value="P:cell-cell adhesion"/>
    <property type="evidence" value="ECO:0007669"/>
    <property type="project" value="TreeGrafter"/>
</dbReference>
<dbReference type="InterPro" id="IPR007110">
    <property type="entry name" value="Ig-like_dom"/>
</dbReference>
<dbReference type="CDD" id="cd00063">
    <property type="entry name" value="FN3"/>
    <property type="match status" value="2"/>
</dbReference>
<dbReference type="SMART" id="SM00408">
    <property type="entry name" value="IGc2"/>
    <property type="match status" value="2"/>
</dbReference>
<dbReference type="PROSITE" id="PS50835">
    <property type="entry name" value="IG_LIKE"/>
    <property type="match status" value="2"/>
</dbReference>
<name>A0AAV2Q4U1_MEGNR</name>
<feature type="compositionally biased region" description="Basic and acidic residues" evidence="3">
    <location>
        <begin position="272"/>
        <end position="282"/>
    </location>
</feature>
<dbReference type="Pfam" id="PF13927">
    <property type="entry name" value="Ig_3"/>
    <property type="match status" value="2"/>
</dbReference>
<accession>A0AAV2Q4U1</accession>
<dbReference type="InterPro" id="IPR013783">
    <property type="entry name" value="Ig-like_fold"/>
</dbReference>
<dbReference type="Gene3D" id="2.60.40.10">
    <property type="entry name" value="Immunoglobulins"/>
    <property type="match status" value="4"/>
</dbReference>
<evidence type="ECO:0000259" key="6">
    <source>
        <dbReference type="PROSITE" id="PS50853"/>
    </source>
</evidence>
<feature type="region of interest" description="Disordered" evidence="3">
    <location>
        <begin position="27"/>
        <end position="56"/>
    </location>
</feature>
<dbReference type="AlphaFoldDB" id="A0AAV2Q4U1"/>
<dbReference type="InterPro" id="IPR036179">
    <property type="entry name" value="Ig-like_dom_sf"/>
</dbReference>
<feature type="region of interest" description="Disordered" evidence="3">
    <location>
        <begin position="242"/>
        <end position="283"/>
    </location>
</feature>
<feature type="compositionally biased region" description="Basic and acidic residues" evidence="3">
    <location>
        <begin position="668"/>
        <end position="679"/>
    </location>
</feature>
<evidence type="ECO:0000313" key="7">
    <source>
        <dbReference type="EMBL" id="CAL4071445.1"/>
    </source>
</evidence>
<dbReference type="SMART" id="SM00409">
    <property type="entry name" value="IG"/>
    <property type="match status" value="2"/>
</dbReference>
<evidence type="ECO:0000256" key="2">
    <source>
        <dbReference type="ARBA" id="ARBA00023157"/>
    </source>
</evidence>
<feature type="non-terminal residue" evidence="7">
    <location>
        <position position="1"/>
    </location>
</feature>
<dbReference type="PANTHER" id="PTHR44170">
    <property type="entry name" value="PROTEIN SIDEKICK"/>
    <property type="match status" value="1"/>
</dbReference>
<reference evidence="7 8" key="1">
    <citation type="submission" date="2024-05" db="EMBL/GenBank/DDBJ databases">
        <authorList>
            <person name="Wallberg A."/>
        </authorList>
    </citation>
    <scope>NUCLEOTIDE SEQUENCE [LARGE SCALE GENOMIC DNA]</scope>
</reference>
<dbReference type="GO" id="GO:0016020">
    <property type="term" value="C:membrane"/>
    <property type="evidence" value="ECO:0007669"/>
    <property type="project" value="UniProtKB-SubCell"/>
</dbReference>
<dbReference type="InterPro" id="IPR036116">
    <property type="entry name" value="FN3_sf"/>
</dbReference>
<evidence type="ECO:0000259" key="5">
    <source>
        <dbReference type="PROSITE" id="PS50835"/>
    </source>
</evidence>
<dbReference type="SMART" id="SM00060">
    <property type="entry name" value="FN3"/>
    <property type="match status" value="2"/>
</dbReference>
<evidence type="ECO:0000256" key="4">
    <source>
        <dbReference type="SAM" id="Phobius"/>
    </source>
</evidence>
<dbReference type="Pfam" id="PF00041">
    <property type="entry name" value="fn3"/>
    <property type="match status" value="2"/>
</dbReference>
<dbReference type="SUPFAM" id="SSF48726">
    <property type="entry name" value="Immunoglobulin"/>
    <property type="match status" value="2"/>
</dbReference>
<dbReference type="SUPFAM" id="SSF49265">
    <property type="entry name" value="Fibronectin type III"/>
    <property type="match status" value="1"/>
</dbReference>
<feature type="transmembrane region" description="Helical" evidence="4">
    <location>
        <begin position="541"/>
        <end position="565"/>
    </location>
</feature>
<feature type="compositionally biased region" description="Polar residues" evidence="3">
    <location>
        <begin position="653"/>
        <end position="667"/>
    </location>
</feature>
<dbReference type="PANTHER" id="PTHR44170:SF6">
    <property type="entry name" value="CONTACTIN"/>
    <property type="match status" value="1"/>
</dbReference>
<comment type="caution">
    <text evidence="7">The sequence shown here is derived from an EMBL/GenBank/DDBJ whole genome shotgun (WGS) entry which is preliminary data.</text>
</comment>
<proteinExistence type="predicted"/>
<keyword evidence="4" id="KW-0812">Transmembrane</keyword>
<dbReference type="EMBL" id="CAXKWB010003998">
    <property type="protein sequence ID" value="CAL4071445.1"/>
    <property type="molecule type" value="Genomic_DNA"/>
</dbReference>
<feature type="domain" description="Fibronectin type-III" evidence="6">
    <location>
        <begin position="415"/>
        <end position="511"/>
    </location>
</feature>
<protein>
    <recommendedName>
        <fullName evidence="9">Interference hedgehog</fullName>
    </recommendedName>
</protein>
<keyword evidence="4" id="KW-0472">Membrane</keyword>
<keyword evidence="1" id="KW-0677">Repeat</keyword>
<organism evidence="7 8">
    <name type="scientific">Meganyctiphanes norvegica</name>
    <name type="common">Northern krill</name>
    <name type="synonym">Thysanopoda norvegica</name>
    <dbReference type="NCBI Taxonomy" id="48144"/>
    <lineage>
        <taxon>Eukaryota</taxon>
        <taxon>Metazoa</taxon>
        <taxon>Ecdysozoa</taxon>
        <taxon>Arthropoda</taxon>
        <taxon>Crustacea</taxon>
        <taxon>Multicrustacea</taxon>
        <taxon>Malacostraca</taxon>
        <taxon>Eumalacostraca</taxon>
        <taxon>Eucarida</taxon>
        <taxon>Euphausiacea</taxon>
        <taxon>Euphausiidae</taxon>
        <taxon>Meganyctiphanes</taxon>
    </lineage>
</organism>
<dbReference type="Proteomes" id="UP001497623">
    <property type="component" value="Unassembled WGS sequence"/>
</dbReference>
<dbReference type="InterPro" id="IPR003599">
    <property type="entry name" value="Ig_sub"/>
</dbReference>
<feature type="domain" description="Ig-like" evidence="5">
    <location>
        <begin position="130"/>
        <end position="203"/>
    </location>
</feature>